<feature type="region of interest" description="Disordered" evidence="2">
    <location>
        <begin position="470"/>
        <end position="494"/>
    </location>
</feature>
<sequence length="494" mass="51762">MPLMDIPITVLDRNALRDAAVELADTQDEIERVLDEIGFPSRSRPDIDGPPDQAWRRIFHEFDDGAIDAPYTKLLTALTRRSADHEVIARLLTTYPTSTVGSTASGPVPGRTSDDRGVSGWEGPYDPMPAPTPAPAGAGPGAGRSARTRLGLDALAAAPAGERSRRRAHWAPAAVIAVALVVIVAAVAVVAVVLSGNTSTASEPGPGGTGTTQPAKDPEERLTTAERQLTATDPNERRAGVRALLGLARDEPGMKQNVCGDLQDFAKGSLRWNAESDRHQGINIADLSVRTPDGYAALNGLSDTGCGSFGPGTIAMERMDLRAWKGLHPNLAGQLITDSHLGNSDLNSANFSAGSLNGDVLQYARMRNANLSGTAMRGCNLEYVRLSDAIMTNADLSPNVDRTTNLSHAQLDGVDLTGANLSGTKMGSVSFTAPTGTTQHTAKLVGANLTGAHLEGADLRFTDLTGAQLSGASADGSTRWPTGFDPRSHGVRVS</sequence>
<accession>A0A1V2HZV4</accession>
<evidence type="ECO:0000313" key="5">
    <source>
        <dbReference type="EMBL" id="ONH22362.1"/>
    </source>
</evidence>
<dbReference type="OrthoDB" id="4563217at2"/>
<organism evidence="5 6">
    <name type="scientific">Pseudofrankia asymbiotica</name>
    <dbReference type="NCBI Taxonomy" id="1834516"/>
    <lineage>
        <taxon>Bacteria</taxon>
        <taxon>Bacillati</taxon>
        <taxon>Actinomycetota</taxon>
        <taxon>Actinomycetes</taxon>
        <taxon>Frankiales</taxon>
        <taxon>Frankiaceae</taxon>
        <taxon>Pseudofrankia</taxon>
    </lineage>
</organism>
<comment type="caution">
    <text evidence="5">The sequence shown here is derived from an EMBL/GenBank/DDBJ whole genome shotgun (WGS) entry which is preliminary data.</text>
</comment>
<proteinExistence type="predicted"/>
<keyword evidence="3" id="KW-0812">Transmembrane</keyword>
<reference evidence="6" key="1">
    <citation type="submission" date="2016-10" db="EMBL/GenBank/DDBJ databases">
        <title>Frankia sp. NRRL B-16386 Genome sequencing.</title>
        <authorList>
            <person name="Ghodhbane-Gtari F."/>
            <person name="Swanson E."/>
            <person name="Gueddou A."/>
            <person name="Hezbri K."/>
            <person name="Ktari K."/>
            <person name="Nouioui I."/>
            <person name="Morris K."/>
            <person name="Simpson S."/>
            <person name="Abebe-Akele F."/>
            <person name="Thomas K."/>
            <person name="Gtari M."/>
            <person name="Tisa L.S."/>
        </authorList>
    </citation>
    <scope>NUCLEOTIDE SEQUENCE [LARGE SCALE GENOMIC DNA]</scope>
    <source>
        <strain evidence="6">NRRL B-16386</strain>
    </source>
</reference>
<dbReference type="Pfam" id="PF00805">
    <property type="entry name" value="Pentapeptide"/>
    <property type="match status" value="3"/>
</dbReference>
<evidence type="ECO:0000313" key="6">
    <source>
        <dbReference type="Proteomes" id="UP000188929"/>
    </source>
</evidence>
<feature type="region of interest" description="Disordered" evidence="2">
    <location>
        <begin position="99"/>
        <end position="146"/>
    </location>
</feature>
<feature type="domain" description="Effector-associated" evidence="4">
    <location>
        <begin position="12"/>
        <end position="93"/>
    </location>
</feature>
<dbReference type="AlphaFoldDB" id="A0A1V2HZV4"/>
<dbReference type="InterPro" id="IPR001646">
    <property type="entry name" value="5peptide_repeat"/>
</dbReference>
<gene>
    <name evidence="5" type="ORF">BL253_35920</name>
</gene>
<dbReference type="SUPFAM" id="SSF141571">
    <property type="entry name" value="Pentapeptide repeat-like"/>
    <property type="match status" value="1"/>
</dbReference>
<keyword evidence="6" id="KW-1185">Reference proteome</keyword>
<keyword evidence="3" id="KW-1133">Transmembrane helix</keyword>
<keyword evidence="1" id="KW-0677">Repeat</keyword>
<evidence type="ECO:0000256" key="2">
    <source>
        <dbReference type="SAM" id="MobiDB-lite"/>
    </source>
</evidence>
<evidence type="ECO:0000256" key="1">
    <source>
        <dbReference type="ARBA" id="ARBA00022737"/>
    </source>
</evidence>
<feature type="transmembrane region" description="Helical" evidence="3">
    <location>
        <begin position="173"/>
        <end position="194"/>
    </location>
</feature>
<feature type="compositionally biased region" description="Polar residues" evidence="2">
    <location>
        <begin position="470"/>
        <end position="480"/>
    </location>
</feature>
<dbReference type="RefSeq" id="WP_081439058.1">
    <property type="nucleotide sequence ID" value="NZ_MOMC01000110.1"/>
</dbReference>
<keyword evidence="3" id="KW-0472">Membrane</keyword>
<dbReference type="PANTHER" id="PTHR47485">
    <property type="entry name" value="THYLAKOID LUMENAL 17.4 KDA PROTEIN, CHLOROPLASTIC"/>
    <property type="match status" value="1"/>
</dbReference>
<dbReference type="EMBL" id="MOMC01000110">
    <property type="protein sequence ID" value="ONH22362.1"/>
    <property type="molecule type" value="Genomic_DNA"/>
</dbReference>
<evidence type="ECO:0000256" key="3">
    <source>
        <dbReference type="SAM" id="Phobius"/>
    </source>
</evidence>
<protein>
    <recommendedName>
        <fullName evidence="4">Effector-associated domain-containing protein</fullName>
    </recommendedName>
</protein>
<dbReference type="InterPro" id="IPR045430">
    <property type="entry name" value="EAD1"/>
</dbReference>
<name>A0A1V2HZV4_9ACTN</name>
<dbReference type="Proteomes" id="UP000188929">
    <property type="component" value="Unassembled WGS sequence"/>
</dbReference>
<dbReference type="Gene3D" id="2.160.20.80">
    <property type="entry name" value="E3 ubiquitin-protein ligase SopA"/>
    <property type="match status" value="1"/>
</dbReference>
<dbReference type="Pfam" id="PF19955">
    <property type="entry name" value="EAD1"/>
    <property type="match status" value="1"/>
</dbReference>
<evidence type="ECO:0000259" key="4">
    <source>
        <dbReference type="Pfam" id="PF19955"/>
    </source>
</evidence>
<dbReference type="PANTHER" id="PTHR47485:SF1">
    <property type="entry name" value="THYLAKOID LUMENAL 17.4 KDA PROTEIN, CHLOROPLASTIC"/>
    <property type="match status" value="1"/>
</dbReference>
<dbReference type="STRING" id="1834516.BL253_35920"/>
<feature type="region of interest" description="Disordered" evidence="2">
    <location>
        <begin position="197"/>
        <end position="236"/>
    </location>
</feature>